<keyword evidence="5 6" id="KW-0472">Membrane</keyword>
<evidence type="ECO:0000256" key="4">
    <source>
        <dbReference type="ARBA" id="ARBA00022989"/>
    </source>
</evidence>
<reference evidence="7 8" key="1">
    <citation type="submission" date="2014-09" db="EMBL/GenBank/DDBJ databases">
        <authorList>
            <person name="Chan K.-G."/>
        </authorList>
    </citation>
    <scope>NUCLEOTIDE SEQUENCE [LARGE SCALE GENOMIC DNA]</scope>
    <source>
        <strain evidence="7 8">ND07</strain>
    </source>
</reference>
<name>A0A089WES7_9PSED</name>
<sequence>MWAKALGQVLLLGGLWWIAQRLATLLALPLSGGIVGLGLLVALLLSGVVKPAWVEAGAELILGNMLLYFIPLVVSVVQYTDLLEHEGLKLLVAIGVGFLSVMLVTACVVELICQQIRKRRYGKLTDVRRDRLTLSSQVS</sequence>
<feature type="transmembrane region" description="Helical" evidence="6">
    <location>
        <begin position="91"/>
        <end position="113"/>
    </location>
</feature>
<proteinExistence type="predicted"/>
<evidence type="ECO:0000256" key="3">
    <source>
        <dbReference type="ARBA" id="ARBA00022692"/>
    </source>
</evidence>
<dbReference type="eggNOG" id="COG1380">
    <property type="taxonomic scope" value="Bacteria"/>
</dbReference>
<evidence type="ECO:0000256" key="5">
    <source>
        <dbReference type="ARBA" id="ARBA00023136"/>
    </source>
</evidence>
<feature type="transmembrane region" description="Helical" evidence="6">
    <location>
        <begin position="31"/>
        <end position="49"/>
    </location>
</feature>
<evidence type="ECO:0000313" key="7">
    <source>
        <dbReference type="EMBL" id="AIR87785.1"/>
    </source>
</evidence>
<keyword evidence="8" id="KW-1185">Reference proteome</keyword>
<accession>A0A089WES7</accession>
<dbReference type="STRING" id="157783.LK03_00390"/>
<comment type="subcellular location">
    <subcellularLocation>
        <location evidence="1">Cell membrane</location>
        <topology evidence="1">Multi-pass membrane protein</topology>
    </subcellularLocation>
</comment>
<evidence type="ECO:0000256" key="2">
    <source>
        <dbReference type="ARBA" id="ARBA00022475"/>
    </source>
</evidence>
<dbReference type="Pfam" id="PF03788">
    <property type="entry name" value="LrgA"/>
    <property type="match status" value="1"/>
</dbReference>
<dbReference type="PANTHER" id="PTHR33931">
    <property type="entry name" value="HOLIN-LIKE PROTEIN CIDA-RELATED"/>
    <property type="match status" value="1"/>
</dbReference>
<protein>
    <recommendedName>
        <fullName evidence="9">Murein hydrolase transporter LrgA</fullName>
    </recommendedName>
</protein>
<evidence type="ECO:0000256" key="6">
    <source>
        <dbReference type="SAM" id="Phobius"/>
    </source>
</evidence>
<keyword evidence="2" id="KW-1003">Cell membrane</keyword>
<gene>
    <name evidence="7" type="ORF">LK03_00390</name>
</gene>
<dbReference type="InterPro" id="IPR005538">
    <property type="entry name" value="LrgA/CidA"/>
</dbReference>
<evidence type="ECO:0000313" key="8">
    <source>
        <dbReference type="Proteomes" id="UP000029493"/>
    </source>
</evidence>
<keyword evidence="3 6" id="KW-0812">Transmembrane</keyword>
<dbReference type="Proteomes" id="UP000029493">
    <property type="component" value="Chromosome"/>
</dbReference>
<feature type="transmembrane region" description="Helical" evidence="6">
    <location>
        <begin position="61"/>
        <end position="79"/>
    </location>
</feature>
<keyword evidence="4 6" id="KW-1133">Transmembrane helix</keyword>
<dbReference type="GO" id="GO:0005886">
    <property type="term" value="C:plasma membrane"/>
    <property type="evidence" value="ECO:0007669"/>
    <property type="project" value="UniProtKB-SubCell"/>
</dbReference>
<dbReference type="PANTHER" id="PTHR33931:SF2">
    <property type="entry name" value="HOLIN-LIKE PROTEIN CIDA"/>
    <property type="match status" value="1"/>
</dbReference>
<dbReference type="EMBL" id="CP009455">
    <property type="protein sequence ID" value="AIR87785.1"/>
    <property type="molecule type" value="Genomic_DNA"/>
</dbReference>
<evidence type="ECO:0008006" key="9">
    <source>
        <dbReference type="Google" id="ProtNLM"/>
    </source>
</evidence>
<evidence type="ECO:0000256" key="1">
    <source>
        <dbReference type="ARBA" id="ARBA00004651"/>
    </source>
</evidence>
<dbReference type="AlphaFoldDB" id="A0A089WES7"/>
<organism evidence="7 8">
    <name type="scientific">Pseudomonas cremoricolorata</name>
    <dbReference type="NCBI Taxonomy" id="157783"/>
    <lineage>
        <taxon>Bacteria</taxon>
        <taxon>Pseudomonadati</taxon>
        <taxon>Pseudomonadota</taxon>
        <taxon>Gammaproteobacteria</taxon>
        <taxon>Pseudomonadales</taxon>
        <taxon>Pseudomonadaceae</taxon>
        <taxon>Pseudomonas</taxon>
    </lineage>
</organism>
<dbReference type="KEGG" id="psw:LK03_00390"/>